<dbReference type="AlphaFoldDB" id="A0AA38LYT2"/>
<evidence type="ECO:0000313" key="2">
    <source>
        <dbReference type="EMBL" id="KAJ3615656.1"/>
    </source>
</evidence>
<name>A0AA38LYT2_9CUCU</name>
<feature type="signal peptide" evidence="1">
    <location>
        <begin position="1"/>
        <end position="19"/>
    </location>
</feature>
<evidence type="ECO:0000313" key="3">
    <source>
        <dbReference type="Proteomes" id="UP001168821"/>
    </source>
</evidence>
<gene>
    <name evidence="2" type="ORF">Zmor_012397</name>
</gene>
<feature type="chain" id="PRO_5046255565" evidence="1">
    <location>
        <begin position="20"/>
        <end position="85"/>
    </location>
</feature>
<comment type="caution">
    <text evidence="2">The sequence shown here is derived from an EMBL/GenBank/DDBJ whole genome shotgun (WGS) entry which is preliminary data.</text>
</comment>
<organism evidence="2 3">
    <name type="scientific">Zophobas morio</name>
    <dbReference type="NCBI Taxonomy" id="2755281"/>
    <lineage>
        <taxon>Eukaryota</taxon>
        <taxon>Metazoa</taxon>
        <taxon>Ecdysozoa</taxon>
        <taxon>Arthropoda</taxon>
        <taxon>Hexapoda</taxon>
        <taxon>Insecta</taxon>
        <taxon>Pterygota</taxon>
        <taxon>Neoptera</taxon>
        <taxon>Endopterygota</taxon>
        <taxon>Coleoptera</taxon>
        <taxon>Polyphaga</taxon>
        <taxon>Cucujiformia</taxon>
        <taxon>Tenebrionidae</taxon>
        <taxon>Zophobas</taxon>
    </lineage>
</organism>
<dbReference type="EMBL" id="JALNTZ010003983">
    <property type="protein sequence ID" value="KAJ3615656.1"/>
    <property type="molecule type" value="Genomic_DNA"/>
</dbReference>
<dbReference type="Proteomes" id="UP001168821">
    <property type="component" value="Unassembled WGS sequence"/>
</dbReference>
<accession>A0AA38LYT2</accession>
<sequence>MSASHSLVLVLLVVYSTNVIYITAPLPSDCWDTTVYPKIKSRNEELRVTAPKEVIPNVKNAVGRKSLVAFMSKIHELWHARKRDD</sequence>
<proteinExistence type="predicted"/>
<reference evidence="2" key="1">
    <citation type="journal article" date="2023" name="G3 (Bethesda)">
        <title>Whole genome assemblies of Zophobas morio and Tenebrio molitor.</title>
        <authorList>
            <person name="Kaur S."/>
            <person name="Stinson S.A."/>
            <person name="diCenzo G.C."/>
        </authorList>
    </citation>
    <scope>NUCLEOTIDE SEQUENCE</scope>
    <source>
        <strain evidence="2">QUZm001</strain>
    </source>
</reference>
<keyword evidence="3" id="KW-1185">Reference proteome</keyword>
<evidence type="ECO:0000256" key="1">
    <source>
        <dbReference type="SAM" id="SignalP"/>
    </source>
</evidence>
<keyword evidence="1" id="KW-0732">Signal</keyword>
<protein>
    <submittedName>
        <fullName evidence="2">Uncharacterized protein</fullName>
    </submittedName>
</protein>